<gene>
    <name evidence="8" type="ORF">Csa_1G573580</name>
</gene>
<dbReference type="Proteomes" id="UP000029981">
    <property type="component" value="Chromosome 1"/>
</dbReference>
<feature type="transmembrane region" description="Helical" evidence="7">
    <location>
        <begin position="191"/>
        <end position="212"/>
    </location>
</feature>
<name>A0A0A0LYM1_CUCSA</name>
<dbReference type="STRING" id="3659.A0A0A0LYM1"/>
<keyword evidence="9" id="KW-1185">Reference proteome</keyword>
<comment type="subcellular location">
    <subcellularLocation>
        <location evidence="1">Membrane</location>
        <topology evidence="1">Multi-pass membrane protein</topology>
    </subcellularLocation>
</comment>
<evidence type="ECO:0000256" key="5">
    <source>
        <dbReference type="ARBA" id="ARBA00023136"/>
    </source>
</evidence>
<dbReference type="PANTHER" id="PTHR15876">
    <property type="entry name" value="TRANSMEMBRANE PROTEIN ADIPOCYTE-ASSOCIATED 1"/>
    <property type="match status" value="1"/>
</dbReference>
<feature type="transmembrane region" description="Helical" evidence="7">
    <location>
        <begin position="224"/>
        <end position="247"/>
    </location>
</feature>
<dbReference type="PANTHER" id="PTHR15876:SF8">
    <property type="entry name" value="TRANSMEMBRANE PROTEIN ADIPOCYTE-ASSOCIATED 1"/>
    <property type="match status" value="1"/>
</dbReference>
<feature type="transmembrane region" description="Helical" evidence="7">
    <location>
        <begin position="44"/>
        <end position="63"/>
    </location>
</feature>
<evidence type="ECO:0000256" key="3">
    <source>
        <dbReference type="ARBA" id="ARBA00022692"/>
    </source>
</evidence>
<dbReference type="GO" id="GO:0007186">
    <property type="term" value="P:G protein-coupled receptor signaling pathway"/>
    <property type="evidence" value="ECO:0000318"/>
    <property type="project" value="GO_Central"/>
</dbReference>
<evidence type="ECO:0008006" key="10">
    <source>
        <dbReference type="Google" id="ProtNLM"/>
    </source>
</evidence>
<dbReference type="EMBL" id="CM002922">
    <property type="protein sequence ID" value="KGN66139.1"/>
    <property type="molecule type" value="Genomic_DNA"/>
</dbReference>
<dbReference type="OMA" id="DRWKSIN"/>
<dbReference type="Gramene" id="KGN66139">
    <property type="protein sequence ID" value="KGN66139"/>
    <property type="gene ID" value="Csa_1G573580"/>
</dbReference>
<dbReference type="GO" id="GO:0004930">
    <property type="term" value="F:G protein-coupled receptor activity"/>
    <property type="evidence" value="ECO:0000318"/>
    <property type="project" value="GO_Central"/>
</dbReference>
<proteinExistence type="inferred from homology"/>
<reference evidence="8 9" key="3">
    <citation type="journal article" date="2010" name="BMC Genomics">
        <title>Transcriptome sequencing and comparative analysis of cucumber flowers with different sex types.</title>
        <authorList>
            <person name="Guo S."/>
            <person name="Zheng Y."/>
            <person name="Joung J.G."/>
            <person name="Liu S."/>
            <person name="Zhang Z."/>
            <person name="Crasta O.R."/>
            <person name="Sobral B.W."/>
            <person name="Xu Y."/>
            <person name="Huang S."/>
            <person name="Fei Z."/>
        </authorList>
    </citation>
    <scope>NUCLEOTIDE SEQUENCE [LARGE SCALE GENOMIC DNA]</scope>
    <source>
        <strain evidence="9">cv. 9930</strain>
    </source>
</reference>
<evidence type="ECO:0000256" key="1">
    <source>
        <dbReference type="ARBA" id="ARBA00004141"/>
    </source>
</evidence>
<evidence type="ECO:0000256" key="6">
    <source>
        <dbReference type="SAM" id="MobiDB-lite"/>
    </source>
</evidence>
<dbReference type="OrthoDB" id="10027388at2759"/>
<organism evidence="8 9">
    <name type="scientific">Cucumis sativus</name>
    <name type="common">Cucumber</name>
    <dbReference type="NCBI Taxonomy" id="3659"/>
    <lineage>
        <taxon>Eukaryota</taxon>
        <taxon>Viridiplantae</taxon>
        <taxon>Streptophyta</taxon>
        <taxon>Embryophyta</taxon>
        <taxon>Tracheophyta</taxon>
        <taxon>Spermatophyta</taxon>
        <taxon>Magnoliopsida</taxon>
        <taxon>eudicotyledons</taxon>
        <taxon>Gunneridae</taxon>
        <taxon>Pentapetalae</taxon>
        <taxon>rosids</taxon>
        <taxon>fabids</taxon>
        <taxon>Cucurbitales</taxon>
        <taxon>Cucurbitaceae</taxon>
        <taxon>Benincaseae</taxon>
        <taxon>Cucumis</taxon>
    </lineage>
</organism>
<accession>A0A0A0LYM1</accession>
<dbReference type="AlphaFoldDB" id="A0A0A0LYM1"/>
<dbReference type="KEGG" id="csv:101215174"/>
<evidence type="ECO:0000256" key="7">
    <source>
        <dbReference type="SAM" id="Phobius"/>
    </source>
</evidence>
<evidence type="ECO:0000313" key="9">
    <source>
        <dbReference type="Proteomes" id="UP000029981"/>
    </source>
</evidence>
<keyword evidence="3 7" id="KW-0812">Transmembrane</keyword>
<feature type="transmembrane region" description="Helical" evidence="7">
    <location>
        <begin position="148"/>
        <end position="171"/>
    </location>
</feature>
<comment type="similarity">
    <text evidence="2">Belongs to the UPF0359 family.</text>
</comment>
<feature type="transmembrane region" description="Helical" evidence="7">
    <location>
        <begin position="115"/>
        <end position="136"/>
    </location>
</feature>
<evidence type="ECO:0000256" key="4">
    <source>
        <dbReference type="ARBA" id="ARBA00022989"/>
    </source>
</evidence>
<reference evidence="8 9" key="2">
    <citation type="journal article" date="2009" name="PLoS ONE">
        <title>An integrated genetic and cytogenetic map of the cucumber genome.</title>
        <authorList>
            <person name="Ren Y."/>
            <person name="Zhang Z."/>
            <person name="Liu J."/>
            <person name="Staub J.E."/>
            <person name="Han Y."/>
            <person name="Cheng Z."/>
            <person name="Li X."/>
            <person name="Lu J."/>
            <person name="Miao H."/>
            <person name="Kang H."/>
            <person name="Xie B."/>
            <person name="Gu X."/>
            <person name="Wang X."/>
            <person name="Du Y."/>
            <person name="Jin W."/>
            <person name="Huang S."/>
        </authorList>
    </citation>
    <scope>NUCLEOTIDE SEQUENCE [LARGE SCALE GENOMIC DNA]</scope>
    <source>
        <strain evidence="9">cv. 9930</strain>
    </source>
</reference>
<protein>
    <recommendedName>
        <fullName evidence="10">Transmembrane protein adipocyte-associated 1</fullName>
    </recommendedName>
</protein>
<dbReference type="GO" id="GO:0005886">
    <property type="term" value="C:plasma membrane"/>
    <property type="evidence" value="ECO:0000318"/>
    <property type="project" value="GO_Central"/>
</dbReference>
<sequence>MEIERDQGSEPLLPIPVSTSSNSTLDHGDSTSSSYSWLFQCHGFWYKLFLILPSLLFVLYLAFRAKKSLSKLSNGRSYIIVAYYGTLWIVTLLNFAWCLFQGWECTSGKELAWNVLSLATTSGMLFLEVSLLAFLFQGNHVGSVEALARTFIVSGIFVGLDLVLKAIYLFGFGVPLFILSDDSTHRTKWNLWVVHRLLITAAYGFILFMYHSSHREKLPARPAFYRYVVIMSSLNALALFACGLAGSGAGFGYWLYGATLICYHAFYLPLLYENFLADFFQEDDLHLENVYYSEMKDAGFFDTDWE</sequence>
<keyword evidence="4 7" id="KW-1133">Transmembrane helix</keyword>
<keyword evidence="5 7" id="KW-0472">Membrane</keyword>
<evidence type="ECO:0000313" key="8">
    <source>
        <dbReference type="EMBL" id="KGN66139.1"/>
    </source>
</evidence>
<dbReference type="Pfam" id="PF10160">
    <property type="entry name" value="Tmemb_40"/>
    <property type="match status" value="1"/>
</dbReference>
<reference evidence="8 9" key="4">
    <citation type="journal article" date="2011" name="BMC Genomics">
        <title>RNA-Seq improves annotation of protein-coding genes in the cucumber genome.</title>
        <authorList>
            <person name="Li Z."/>
            <person name="Zhang Z."/>
            <person name="Yan P."/>
            <person name="Huang S."/>
            <person name="Fei Z."/>
            <person name="Lin K."/>
        </authorList>
    </citation>
    <scope>NUCLEOTIDE SEQUENCE [LARGE SCALE GENOMIC DNA]</scope>
    <source>
        <strain evidence="9">cv. 9930</strain>
    </source>
</reference>
<reference evidence="8 9" key="1">
    <citation type="journal article" date="2009" name="Nat. Genet.">
        <title>The genome of the cucumber, Cucumis sativus L.</title>
        <authorList>
            <person name="Huang S."/>
            <person name="Li R."/>
            <person name="Zhang Z."/>
            <person name="Li L."/>
            <person name="Gu X."/>
            <person name="Fan W."/>
            <person name="Lucas W.J."/>
            <person name="Wang X."/>
            <person name="Xie B."/>
            <person name="Ni P."/>
            <person name="Ren Y."/>
            <person name="Zhu H."/>
            <person name="Li J."/>
            <person name="Lin K."/>
            <person name="Jin W."/>
            <person name="Fei Z."/>
            <person name="Li G."/>
            <person name="Staub J."/>
            <person name="Kilian A."/>
            <person name="van der Vossen E.A."/>
            <person name="Wu Y."/>
            <person name="Guo J."/>
            <person name="He J."/>
            <person name="Jia Z."/>
            <person name="Ren Y."/>
            <person name="Tian G."/>
            <person name="Lu Y."/>
            <person name="Ruan J."/>
            <person name="Qian W."/>
            <person name="Wang M."/>
            <person name="Huang Q."/>
            <person name="Li B."/>
            <person name="Xuan Z."/>
            <person name="Cao J."/>
            <person name="Asan"/>
            <person name="Wu Z."/>
            <person name="Zhang J."/>
            <person name="Cai Q."/>
            <person name="Bai Y."/>
            <person name="Zhao B."/>
            <person name="Han Y."/>
            <person name="Li Y."/>
            <person name="Li X."/>
            <person name="Wang S."/>
            <person name="Shi Q."/>
            <person name="Liu S."/>
            <person name="Cho W.K."/>
            <person name="Kim J.Y."/>
            <person name="Xu Y."/>
            <person name="Heller-Uszynska K."/>
            <person name="Miao H."/>
            <person name="Cheng Z."/>
            <person name="Zhang S."/>
            <person name="Wu J."/>
            <person name="Yang Y."/>
            <person name="Kang H."/>
            <person name="Li M."/>
            <person name="Liang H."/>
            <person name="Ren X."/>
            <person name="Shi Z."/>
            <person name="Wen M."/>
            <person name="Jian M."/>
            <person name="Yang H."/>
            <person name="Zhang G."/>
            <person name="Yang Z."/>
            <person name="Chen R."/>
            <person name="Liu S."/>
            <person name="Li J."/>
            <person name="Ma L."/>
            <person name="Liu H."/>
            <person name="Zhou Y."/>
            <person name="Zhao J."/>
            <person name="Fang X."/>
            <person name="Li G."/>
            <person name="Fang L."/>
            <person name="Li Y."/>
            <person name="Liu D."/>
            <person name="Zheng H."/>
            <person name="Zhang Y."/>
            <person name="Qin N."/>
            <person name="Li Z."/>
            <person name="Yang G."/>
            <person name="Yang S."/>
            <person name="Bolund L."/>
            <person name="Kristiansen K."/>
            <person name="Zheng H."/>
            <person name="Li S."/>
            <person name="Zhang X."/>
            <person name="Yang H."/>
            <person name="Wang J."/>
            <person name="Sun R."/>
            <person name="Zhang B."/>
            <person name="Jiang S."/>
            <person name="Wang J."/>
            <person name="Du Y."/>
            <person name="Li S."/>
        </authorList>
    </citation>
    <scope>NUCLEOTIDE SEQUENCE [LARGE SCALE GENOMIC DNA]</scope>
    <source>
        <strain evidence="9">cv. 9930</strain>
    </source>
</reference>
<feature type="region of interest" description="Disordered" evidence="6">
    <location>
        <begin position="1"/>
        <end position="24"/>
    </location>
</feature>
<feature type="transmembrane region" description="Helical" evidence="7">
    <location>
        <begin position="253"/>
        <end position="272"/>
    </location>
</feature>
<evidence type="ECO:0000256" key="2">
    <source>
        <dbReference type="ARBA" id="ARBA00010125"/>
    </source>
</evidence>
<dbReference type="InterPro" id="IPR018781">
    <property type="entry name" value="TPRA1/CAND2/CAND8"/>
</dbReference>
<feature type="transmembrane region" description="Helical" evidence="7">
    <location>
        <begin position="83"/>
        <end position="103"/>
    </location>
</feature>
<dbReference type="eggNOG" id="KOG4536">
    <property type="taxonomic scope" value="Eukaryota"/>
</dbReference>